<dbReference type="InterPro" id="IPR006597">
    <property type="entry name" value="Sel1-like"/>
</dbReference>
<reference evidence="2" key="1">
    <citation type="submission" date="2021-06" db="EMBL/GenBank/DDBJ databases">
        <authorList>
            <person name="Kallberg Y."/>
            <person name="Tangrot J."/>
            <person name="Rosling A."/>
        </authorList>
    </citation>
    <scope>NUCLEOTIDE SEQUENCE</scope>
    <source>
        <strain evidence="2">FL130A</strain>
    </source>
</reference>
<dbReference type="CDD" id="cd21037">
    <property type="entry name" value="MLKL_NTD"/>
    <property type="match status" value="1"/>
</dbReference>
<dbReference type="OrthoDB" id="2384430at2759"/>
<comment type="caution">
    <text evidence="2">The sequence shown here is derived from an EMBL/GenBank/DDBJ whole genome shotgun (WGS) entry which is preliminary data.</text>
</comment>
<evidence type="ECO:0000256" key="1">
    <source>
        <dbReference type="ARBA" id="ARBA00038101"/>
    </source>
</evidence>
<dbReference type="Proteomes" id="UP000789508">
    <property type="component" value="Unassembled WGS sequence"/>
</dbReference>
<organism evidence="2 3">
    <name type="scientific">Ambispora leptoticha</name>
    <dbReference type="NCBI Taxonomy" id="144679"/>
    <lineage>
        <taxon>Eukaryota</taxon>
        <taxon>Fungi</taxon>
        <taxon>Fungi incertae sedis</taxon>
        <taxon>Mucoromycota</taxon>
        <taxon>Glomeromycotina</taxon>
        <taxon>Glomeromycetes</taxon>
        <taxon>Archaeosporales</taxon>
        <taxon>Ambisporaceae</taxon>
        <taxon>Ambispora</taxon>
    </lineage>
</organism>
<dbReference type="PANTHER" id="PTHR11102">
    <property type="entry name" value="SEL-1-LIKE PROTEIN"/>
    <property type="match status" value="1"/>
</dbReference>
<dbReference type="SUPFAM" id="SSF81901">
    <property type="entry name" value="HCP-like"/>
    <property type="match status" value="1"/>
</dbReference>
<dbReference type="Gene3D" id="1.20.930.20">
    <property type="entry name" value="Adaptor protein Cbl, N-terminal domain"/>
    <property type="match status" value="1"/>
</dbReference>
<dbReference type="InterPro" id="IPR059179">
    <property type="entry name" value="MLKL-like_MCAfunc"/>
</dbReference>
<dbReference type="SMART" id="SM00671">
    <property type="entry name" value="SEL1"/>
    <property type="match status" value="2"/>
</dbReference>
<protein>
    <submittedName>
        <fullName evidence="2">348_t:CDS:1</fullName>
    </submittedName>
</protein>
<keyword evidence="3" id="KW-1185">Reference proteome</keyword>
<name>A0A9N9HGM1_9GLOM</name>
<evidence type="ECO:0000313" key="2">
    <source>
        <dbReference type="EMBL" id="CAG8674014.1"/>
    </source>
</evidence>
<accession>A0A9N9HGM1</accession>
<dbReference type="Gene3D" id="1.25.40.10">
    <property type="entry name" value="Tetratricopeptide repeat domain"/>
    <property type="match status" value="1"/>
</dbReference>
<dbReference type="Pfam" id="PF08238">
    <property type="entry name" value="Sel1"/>
    <property type="match status" value="2"/>
</dbReference>
<dbReference type="GO" id="GO:0007166">
    <property type="term" value="P:cell surface receptor signaling pathway"/>
    <property type="evidence" value="ECO:0007669"/>
    <property type="project" value="InterPro"/>
</dbReference>
<dbReference type="InterPro" id="IPR011990">
    <property type="entry name" value="TPR-like_helical_dom_sf"/>
</dbReference>
<dbReference type="InterPro" id="IPR050767">
    <property type="entry name" value="Sel1_AlgK"/>
</dbReference>
<comment type="similarity">
    <text evidence="1">Belongs to the sel-1 family.</text>
</comment>
<proteinExistence type="inferred from homology"/>
<sequence>MSINKPPADDERLVINSEDGDDLIEGLNFEDDDNQKPPTDFTIFSPLINDILKYANKIGECYENAEYNKRVVSVLLKRINSVTGEAKTLLQLKNDYSWFFENGNNYPVFQEFVKIIEQIQNFVVDISQLRGVVKYYNDYRDPEFSMDRKFYIFIQEFEKFTKALTNALKGHLNFGKLKVDQVVEDEEAITATSFDPTNRPALAHIFRKLFDLSLKNLPNIQQPAPMPNPKPKPLFSRTVQDAINIHKSNGDRKVAYETFCYYANLGDSTAKYWVGYFLFYNSLNDQQTAEQRKMAKVRAAQYFKETADKNLPEAQVRYANCLWQGEGVEKNVREAVEYFKKSADNGNPTAMYNVGSMYFNGTGVSRDKEKGEYYLRLAALNGQPKACEMCKKNHILL</sequence>
<dbReference type="PANTHER" id="PTHR11102:SF160">
    <property type="entry name" value="ERAD-ASSOCIATED E3 UBIQUITIN-PROTEIN LIGASE COMPONENT HRD3"/>
    <property type="match status" value="1"/>
</dbReference>
<gene>
    <name evidence="2" type="ORF">ALEPTO_LOCUS10682</name>
</gene>
<evidence type="ECO:0000313" key="3">
    <source>
        <dbReference type="Proteomes" id="UP000789508"/>
    </source>
</evidence>
<dbReference type="EMBL" id="CAJVPS010012898">
    <property type="protein sequence ID" value="CAG8674014.1"/>
    <property type="molecule type" value="Genomic_DNA"/>
</dbReference>
<dbReference type="AlphaFoldDB" id="A0A9N9HGM1"/>
<dbReference type="InterPro" id="IPR036537">
    <property type="entry name" value="Adaptor_Cbl_N_dom_sf"/>
</dbReference>